<name>A0AA38NL82_9AGAR</name>
<reference evidence="2" key="1">
    <citation type="submission" date="2022-08" db="EMBL/GenBank/DDBJ databases">
        <authorList>
            <consortium name="DOE Joint Genome Institute"/>
            <person name="Min B."/>
            <person name="Riley R."/>
            <person name="Sierra-Patev S."/>
            <person name="Naranjo-Ortiz M."/>
            <person name="Looney B."/>
            <person name="Konkel Z."/>
            <person name="Slot J.C."/>
            <person name="Sakamoto Y."/>
            <person name="Steenwyk J.L."/>
            <person name="Rokas A."/>
            <person name="Carro J."/>
            <person name="Camarero S."/>
            <person name="Ferreira P."/>
            <person name="Molpeceres G."/>
            <person name="Ruiz-Duenas F.J."/>
            <person name="Serrano A."/>
            <person name="Henrissat B."/>
            <person name="Drula E."/>
            <person name="Hughes K.W."/>
            <person name="Mata J.L."/>
            <person name="Ishikawa N.K."/>
            <person name="Vargas-Isla R."/>
            <person name="Ushijima S."/>
            <person name="Smith C.A."/>
            <person name="Ahrendt S."/>
            <person name="Andreopoulos W."/>
            <person name="He G."/>
            <person name="Labutti K."/>
            <person name="Lipzen A."/>
            <person name="Ng V."/>
            <person name="Sandor L."/>
            <person name="Barry K."/>
            <person name="Martinez A.T."/>
            <person name="Xiao Y."/>
            <person name="Gibbons J.G."/>
            <person name="Terashima K."/>
            <person name="Hibbett D.S."/>
            <person name="Grigoriev I.V."/>
        </authorList>
    </citation>
    <scope>NUCLEOTIDE SEQUENCE</scope>
    <source>
        <strain evidence="2">TFB10291</strain>
    </source>
</reference>
<proteinExistence type="predicted"/>
<evidence type="ECO:0000313" key="2">
    <source>
        <dbReference type="EMBL" id="KAJ3788447.1"/>
    </source>
</evidence>
<organism evidence="2 3">
    <name type="scientific">Lentinula aff. detonsa</name>
    <dbReference type="NCBI Taxonomy" id="2804958"/>
    <lineage>
        <taxon>Eukaryota</taxon>
        <taxon>Fungi</taxon>
        <taxon>Dikarya</taxon>
        <taxon>Basidiomycota</taxon>
        <taxon>Agaricomycotina</taxon>
        <taxon>Agaricomycetes</taxon>
        <taxon>Agaricomycetidae</taxon>
        <taxon>Agaricales</taxon>
        <taxon>Marasmiineae</taxon>
        <taxon>Omphalotaceae</taxon>
        <taxon>Lentinula</taxon>
    </lineage>
</organism>
<dbReference type="InterPro" id="IPR013083">
    <property type="entry name" value="Znf_RING/FYVE/PHD"/>
</dbReference>
<evidence type="ECO:0000313" key="3">
    <source>
        <dbReference type="Proteomes" id="UP001163798"/>
    </source>
</evidence>
<dbReference type="SUPFAM" id="SSF57850">
    <property type="entry name" value="RING/U-box"/>
    <property type="match status" value="1"/>
</dbReference>
<sequence>WALPPPPGLTLRQTVERREREAGLRCWDVSCGLAPDDDCPYREIPDERKRQVRIRQEASASASSSQENGDSKGKGKEKADGDPEPKYVCGHTFHTPCLVTAQRVALNGAEEVIVEEGKSIEVSCPICRAIGVLLREDWEDGVRAL</sequence>
<evidence type="ECO:0000256" key="1">
    <source>
        <dbReference type="SAM" id="MobiDB-lite"/>
    </source>
</evidence>
<feature type="non-terminal residue" evidence="2">
    <location>
        <position position="1"/>
    </location>
</feature>
<accession>A0AA38NL82</accession>
<feature type="non-terminal residue" evidence="2">
    <location>
        <position position="145"/>
    </location>
</feature>
<protein>
    <submittedName>
        <fullName evidence="2">Uncharacterized protein</fullName>
    </submittedName>
</protein>
<dbReference type="EMBL" id="MU793275">
    <property type="protein sequence ID" value="KAJ3788447.1"/>
    <property type="molecule type" value="Genomic_DNA"/>
</dbReference>
<gene>
    <name evidence="2" type="ORF">GGU10DRAFT_245127</name>
</gene>
<feature type="compositionally biased region" description="Basic and acidic residues" evidence="1">
    <location>
        <begin position="69"/>
        <end position="85"/>
    </location>
</feature>
<comment type="caution">
    <text evidence="2">The sequence shown here is derived from an EMBL/GenBank/DDBJ whole genome shotgun (WGS) entry which is preliminary data.</text>
</comment>
<dbReference type="Proteomes" id="UP001163798">
    <property type="component" value="Unassembled WGS sequence"/>
</dbReference>
<feature type="region of interest" description="Disordered" evidence="1">
    <location>
        <begin position="42"/>
        <end position="86"/>
    </location>
</feature>
<dbReference type="AlphaFoldDB" id="A0AA38NL82"/>
<keyword evidence="3" id="KW-1185">Reference proteome</keyword>
<dbReference type="Gene3D" id="3.30.40.10">
    <property type="entry name" value="Zinc/RING finger domain, C3HC4 (zinc finger)"/>
    <property type="match status" value="1"/>
</dbReference>